<protein>
    <submittedName>
        <fullName evidence="1">Uncharacterized protein</fullName>
    </submittedName>
</protein>
<gene>
    <name evidence="1" type="ORF">A4R35_11320</name>
</gene>
<comment type="caution">
    <text evidence="1">The sequence shown here is derived from an EMBL/GenBank/DDBJ whole genome shotgun (WGS) entry which is preliminary data.</text>
</comment>
<evidence type="ECO:0000313" key="1">
    <source>
        <dbReference type="EMBL" id="RAQ96125.1"/>
    </source>
</evidence>
<dbReference type="Proteomes" id="UP000248706">
    <property type="component" value="Unassembled WGS sequence"/>
</dbReference>
<reference evidence="1 2" key="1">
    <citation type="submission" date="2016-08" db="EMBL/GenBank/DDBJ databases">
        <title>Analysis of Carbohydrate Active Enzymes in Thermogemmatispora T81 Reveals Carbohydrate Degradation Ability.</title>
        <authorList>
            <person name="Tomazini A."/>
            <person name="Lal S."/>
            <person name="Stott M."/>
            <person name="Henrissat B."/>
            <person name="Polikarpov I."/>
            <person name="Sparling R."/>
            <person name="Levin D.B."/>
        </authorList>
    </citation>
    <scope>NUCLEOTIDE SEQUENCE [LARGE SCALE GENOMIC DNA]</scope>
    <source>
        <strain evidence="1 2">T81</strain>
    </source>
</reference>
<name>A0A328VPK7_9CHLR</name>
<evidence type="ECO:0000313" key="2">
    <source>
        <dbReference type="Proteomes" id="UP000248706"/>
    </source>
</evidence>
<keyword evidence="2" id="KW-1185">Reference proteome</keyword>
<accession>A0A328VPK7</accession>
<proteinExistence type="predicted"/>
<sequence length="59" mass="6450">MSNVDGLGPGGSPVAQRIVPMLFLAPAEPGGRREICRYKRIIWTHTNEKLEISLTIAST</sequence>
<dbReference type="AlphaFoldDB" id="A0A328VPK7"/>
<organism evidence="1 2">
    <name type="scientific">Thermogemmatispora tikiterensis</name>
    <dbReference type="NCBI Taxonomy" id="1825093"/>
    <lineage>
        <taxon>Bacteria</taxon>
        <taxon>Bacillati</taxon>
        <taxon>Chloroflexota</taxon>
        <taxon>Ktedonobacteria</taxon>
        <taxon>Thermogemmatisporales</taxon>
        <taxon>Thermogemmatisporaceae</taxon>
        <taxon>Thermogemmatispora</taxon>
    </lineage>
</organism>
<dbReference type="EMBL" id="MCIF01000002">
    <property type="protein sequence ID" value="RAQ96125.1"/>
    <property type="molecule type" value="Genomic_DNA"/>
</dbReference>